<evidence type="ECO:0000313" key="2">
    <source>
        <dbReference type="Proteomes" id="UP001159042"/>
    </source>
</evidence>
<keyword evidence="2" id="KW-1185">Reference proteome</keyword>
<sequence>MFSRDKCWQSVIDEALSDIRVQYTVCLKFDPHHFGKMCGIWAIFGLTTNLHTHCASAFDKIGHRGPDAWRVEYDNKLKDTNESELSNLVIEQIIANSCLYMKGHSQPTMWSDRVCHTRFAIYCRLG</sequence>
<name>A0AAV8VQL9_9CUCU</name>
<gene>
    <name evidence="1" type="ORF">NQ315_013961</name>
</gene>
<protein>
    <submittedName>
        <fullName evidence="1">Uncharacterized protein</fullName>
    </submittedName>
</protein>
<dbReference type="Proteomes" id="UP001159042">
    <property type="component" value="Unassembled WGS sequence"/>
</dbReference>
<reference evidence="1 2" key="1">
    <citation type="journal article" date="2023" name="Insect Mol. Biol.">
        <title>Genome sequencing provides insights into the evolution of gene families encoding plant cell wall-degrading enzymes in longhorned beetles.</title>
        <authorList>
            <person name="Shin N.R."/>
            <person name="Okamura Y."/>
            <person name="Kirsch R."/>
            <person name="Pauchet Y."/>
        </authorList>
    </citation>
    <scope>NUCLEOTIDE SEQUENCE [LARGE SCALE GENOMIC DNA]</scope>
    <source>
        <strain evidence="1">EAD_L_NR</strain>
    </source>
</reference>
<organism evidence="1 2">
    <name type="scientific">Exocentrus adspersus</name>
    <dbReference type="NCBI Taxonomy" id="1586481"/>
    <lineage>
        <taxon>Eukaryota</taxon>
        <taxon>Metazoa</taxon>
        <taxon>Ecdysozoa</taxon>
        <taxon>Arthropoda</taxon>
        <taxon>Hexapoda</taxon>
        <taxon>Insecta</taxon>
        <taxon>Pterygota</taxon>
        <taxon>Neoptera</taxon>
        <taxon>Endopterygota</taxon>
        <taxon>Coleoptera</taxon>
        <taxon>Polyphaga</taxon>
        <taxon>Cucujiformia</taxon>
        <taxon>Chrysomeloidea</taxon>
        <taxon>Cerambycidae</taxon>
        <taxon>Lamiinae</taxon>
        <taxon>Acanthocinini</taxon>
        <taxon>Exocentrus</taxon>
    </lineage>
</organism>
<dbReference type="EMBL" id="JANEYG010000040">
    <property type="protein sequence ID" value="KAJ8916756.1"/>
    <property type="molecule type" value="Genomic_DNA"/>
</dbReference>
<evidence type="ECO:0000313" key="1">
    <source>
        <dbReference type="EMBL" id="KAJ8916756.1"/>
    </source>
</evidence>
<accession>A0AAV8VQL9</accession>
<dbReference type="AlphaFoldDB" id="A0AAV8VQL9"/>
<proteinExistence type="predicted"/>
<comment type="caution">
    <text evidence="1">The sequence shown here is derived from an EMBL/GenBank/DDBJ whole genome shotgun (WGS) entry which is preliminary data.</text>
</comment>